<dbReference type="GO" id="GO:0051301">
    <property type="term" value="P:cell division"/>
    <property type="evidence" value="ECO:0007669"/>
    <property type="project" value="UniProtKB-KW"/>
</dbReference>
<gene>
    <name evidence="5 8" type="primary">ftsA</name>
    <name evidence="8" type="ORF">LMG7974_00637</name>
</gene>
<reference evidence="8 9" key="1">
    <citation type="submission" date="2020-11" db="EMBL/GenBank/DDBJ databases">
        <authorList>
            <person name="Peeters C."/>
        </authorList>
    </citation>
    <scope>NUCLEOTIDE SEQUENCE [LARGE SCALE GENOMIC DNA]</scope>
    <source>
        <strain evidence="8 9">LMG 7974</strain>
    </source>
</reference>
<dbReference type="RefSeq" id="WP_229932453.1">
    <property type="nucleotide sequence ID" value="NZ_CAJHOF010000004.1"/>
</dbReference>
<dbReference type="CDD" id="cd24048">
    <property type="entry name" value="ASKHA_NBD_FtsA"/>
    <property type="match status" value="1"/>
</dbReference>
<keyword evidence="4 5" id="KW-0131">Cell cycle</keyword>
<dbReference type="PANTHER" id="PTHR32432:SF4">
    <property type="entry name" value="CELL DIVISION PROTEIN FTSA"/>
    <property type="match status" value="1"/>
</dbReference>
<dbReference type="NCBIfam" id="TIGR01174">
    <property type="entry name" value="ftsA"/>
    <property type="match status" value="1"/>
</dbReference>
<comment type="subcellular location">
    <subcellularLocation>
        <location evidence="5">Cell membrane</location>
        <topology evidence="5">Peripheral membrane protein</topology>
        <orientation evidence="5">Cytoplasmic side</orientation>
    </subcellularLocation>
    <text evidence="5">Localizes to the Z ring in an FtsZ-dependent manner. Targeted to the membrane through a conserved C-terminal amphipathic helix.</text>
</comment>
<keyword evidence="9" id="KW-1185">Reference proteome</keyword>
<dbReference type="Gene3D" id="3.30.420.40">
    <property type="match status" value="2"/>
</dbReference>
<proteinExistence type="inferred from homology"/>
<evidence type="ECO:0000259" key="7">
    <source>
        <dbReference type="SMART" id="SM00842"/>
    </source>
</evidence>
<dbReference type="SUPFAM" id="SSF53067">
    <property type="entry name" value="Actin-like ATPase domain"/>
    <property type="match status" value="2"/>
</dbReference>
<evidence type="ECO:0000256" key="1">
    <source>
        <dbReference type="ARBA" id="ARBA00022475"/>
    </source>
</evidence>
<dbReference type="InterPro" id="IPR020823">
    <property type="entry name" value="Cell_div_FtsA"/>
</dbReference>
<dbReference type="InterPro" id="IPR043129">
    <property type="entry name" value="ATPase_NBD"/>
</dbReference>
<dbReference type="SMART" id="SM00842">
    <property type="entry name" value="FtsA"/>
    <property type="match status" value="1"/>
</dbReference>
<dbReference type="EMBL" id="CAJHOF010000004">
    <property type="protein sequence ID" value="CAD7287756.1"/>
    <property type="molecule type" value="Genomic_DNA"/>
</dbReference>
<dbReference type="Pfam" id="PF14450">
    <property type="entry name" value="FtsA"/>
    <property type="match status" value="1"/>
</dbReference>
<keyword evidence="2 5" id="KW-0132">Cell division</keyword>
<comment type="caution">
    <text evidence="8">The sequence shown here is derived from an EMBL/GenBank/DDBJ whole genome shotgun (WGS) entry which is preliminary data.</text>
</comment>
<accession>A0ABM8Q4E1</accession>
<organism evidence="8 9">
    <name type="scientific">Campylobacter majalis</name>
    <dbReference type="NCBI Taxonomy" id="2790656"/>
    <lineage>
        <taxon>Bacteria</taxon>
        <taxon>Pseudomonadati</taxon>
        <taxon>Campylobacterota</taxon>
        <taxon>Epsilonproteobacteria</taxon>
        <taxon>Campylobacterales</taxon>
        <taxon>Campylobacteraceae</taxon>
        <taxon>Campylobacter</taxon>
    </lineage>
</organism>
<dbReference type="InterPro" id="IPR003494">
    <property type="entry name" value="SHS2_FtsA"/>
</dbReference>
<dbReference type="PANTHER" id="PTHR32432">
    <property type="entry name" value="CELL DIVISION PROTEIN FTSA-RELATED"/>
    <property type="match status" value="1"/>
</dbReference>
<keyword evidence="1 5" id="KW-1003">Cell membrane</keyword>
<name>A0ABM8Q4E1_9BACT</name>
<evidence type="ECO:0000313" key="8">
    <source>
        <dbReference type="EMBL" id="CAD7287756.1"/>
    </source>
</evidence>
<dbReference type="Pfam" id="PF02491">
    <property type="entry name" value="SHS2_FTSA"/>
    <property type="match status" value="1"/>
</dbReference>
<dbReference type="Proteomes" id="UP000789803">
    <property type="component" value="Unassembled WGS sequence"/>
</dbReference>
<evidence type="ECO:0000256" key="5">
    <source>
        <dbReference type="HAMAP-Rule" id="MF_02033"/>
    </source>
</evidence>
<evidence type="ECO:0000256" key="2">
    <source>
        <dbReference type="ARBA" id="ARBA00022618"/>
    </source>
</evidence>
<dbReference type="InterPro" id="IPR050696">
    <property type="entry name" value="FtsA/MreB"/>
</dbReference>
<feature type="domain" description="SHS2" evidence="7">
    <location>
        <begin position="5"/>
        <end position="191"/>
    </location>
</feature>
<evidence type="ECO:0000256" key="4">
    <source>
        <dbReference type="ARBA" id="ARBA00023306"/>
    </source>
</evidence>
<evidence type="ECO:0000256" key="6">
    <source>
        <dbReference type="PIRNR" id="PIRNR003101"/>
    </source>
</evidence>
<dbReference type="PIRSF" id="PIRSF003101">
    <property type="entry name" value="FtsA"/>
    <property type="match status" value="1"/>
</dbReference>
<keyword evidence="3 5" id="KW-0472">Membrane</keyword>
<comment type="subunit">
    <text evidence="5">Self-interacts. Interacts with FtsZ.</text>
</comment>
<dbReference type="Gene3D" id="3.30.1490.110">
    <property type="match status" value="1"/>
</dbReference>
<evidence type="ECO:0000313" key="9">
    <source>
        <dbReference type="Proteomes" id="UP000789803"/>
    </source>
</evidence>
<protein>
    <recommendedName>
        <fullName evidence="5 6">Cell division protein FtsA</fullName>
    </recommendedName>
</protein>
<evidence type="ECO:0000256" key="3">
    <source>
        <dbReference type="ARBA" id="ARBA00023136"/>
    </source>
</evidence>
<comment type="function">
    <text evidence="5 6">Cell division protein that is involved in the assembly of the Z ring. May serve as a membrane anchor for the Z ring.</text>
</comment>
<comment type="similarity">
    <text evidence="5 6">Belongs to the FtsA/MreB family.</text>
</comment>
<dbReference type="HAMAP" id="MF_02033">
    <property type="entry name" value="FtsA"/>
    <property type="match status" value="1"/>
</dbReference>
<sequence>MSTKILGIDIGSYHVRAVIAEHNDEGLKVIGFGAEKAQGVKKGAITNIELASQSVKNALKNAQMVAGTRYDRVVVSISGANTKSIDSSGVVNVPSHEIGISEIERAMQMADHYANIQSDYEKLHVLPHSFKVDEQENIEDPLGMNGSRLEVQAHIIIAQKSLLSNLRKTINLAGVNIDNIVLSGYASAISSLNDDEKELGVILVDIGSAISDIVIHSGNSIIHNDSLAAGSLYITQDLSYAAKTPLQKAEEIKVNYSSLMQSSANLIEVPLLGDEGKSGEISLDVVSKVIYIRAEEILTMVRDMILEYQKKKNSDFVGIGVVFTGGMTKLEGFKELASMVFDKIQVRIAKPKALEGLYEVMRDPSNSCAIGLCMYGAGCFTPYEIDSEKKMRYKGEHLSKPKINFQNLYSDEVSLKNDNQNFTTTQNGENFGIESRATVDVKDDLLDISDIKHEKQPGKIKMFWEKIVKNMF</sequence>